<dbReference type="GeneID" id="28816666"/>
<dbReference type="RefSeq" id="XP_018062159.1">
    <property type="nucleotide sequence ID" value="XM_018206940.1"/>
</dbReference>
<keyword evidence="2" id="KW-1185">Reference proteome</keyword>
<protein>
    <submittedName>
        <fullName evidence="1">Uncharacterized protein</fullName>
    </submittedName>
</protein>
<name>A0A132B7F2_MOLSC</name>
<evidence type="ECO:0000313" key="1">
    <source>
        <dbReference type="EMBL" id="KUJ07804.1"/>
    </source>
</evidence>
<evidence type="ECO:0000313" key="2">
    <source>
        <dbReference type="Proteomes" id="UP000070700"/>
    </source>
</evidence>
<dbReference type="KEGG" id="psco:LY89DRAFT_352900"/>
<dbReference type="AlphaFoldDB" id="A0A132B7F2"/>
<dbReference type="EMBL" id="KQ947438">
    <property type="protein sequence ID" value="KUJ07804.1"/>
    <property type="molecule type" value="Genomic_DNA"/>
</dbReference>
<gene>
    <name evidence="1" type="ORF">LY89DRAFT_352900</name>
</gene>
<sequence length="120" mass="13811">MTLYWLIDIYAFELHPVLCRCWTTCFRRHKLASDSDTADEKHPSTLHVKAHAVAEKIRNNSPHKDTDLYTPLKSLMPITFVAAVYCLARGYVVIDDLVNLRLLPASAYESVRWSPFIPHL</sequence>
<proteinExistence type="predicted"/>
<reference evidence="1 2" key="1">
    <citation type="submission" date="2015-10" db="EMBL/GenBank/DDBJ databases">
        <title>Full genome of DAOMC 229536 Phialocephala scopiformis, a fungal endophyte of spruce producing the potent anti-insectan compound rugulosin.</title>
        <authorList>
            <consortium name="DOE Joint Genome Institute"/>
            <person name="Walker A.K."/>
            <person name="Frasz S.L."/>
            <person name="Seifert K.A."/>
            <person name="Miller J.D."/>
            <person name="Mondo S.J."/>
            <person name="Labutti K."/>
            <person name="Lipzen A."/>
            <person name="Dockter R."/>
            <person name="Kennedy M."/>
            <person name="Grigoriev I.V."/>
            <person name="Spatafora J.W."/>
        </authorList>
    </citation>
    <scope>NUCLEOTIDE SEQUENCE [LARGE SCALE GENOMIC DNA]</scope>
    <source>
        <strain evidence="1 2">CBS 120377</strain>
    </source>
</reference>
<dbReference type="InParanoid" id="A0A132B7F2"/>
<accession>A0A132B7F2</accession>
<organism evidence="1 2">
    <name type="scientific">Mollisia scopiformis</name>
    <name type="common">Conifer needle endophyte fungus</name>
    <name type="synonym">Phialocephala scopiformis</name>
    <dbReference type="NCBI Taxonomy" id="149040"/>
    <lineage>
        <taxon>Eukaryota</taxon>
        <taxon>Fungi</taxon>
        <taxon>Dikarya</taxon>
        <taxon>Ascomycota</taxon>
        <taxon>Pezizomycotina</taxon>
        <taxon>Leotiomycetes</taxon>
        <taxon>Helotiales</taxon>
        <taxon>Mollisiaceae</taxon>
        <taxon>Mollisia</taxon>
    </lineage>
</organism>
<dbReference type="Proteomes" id="UP000070700">
    <property type="component" value="Unassembled WGS sequence"/>
</dbReference>